<dbReference type="NCBIfam" id="TIGR00237">
    <property type="entry name" value="xseA"/>
    <property type="match status" value="1"/>
</dbReference>
<evidence type="ECO:0000256" key="5">
    <source>
        <dbReference type="HAMAP-Rule" id="MF_00378"/>
    </source>
</evidence>
<name>A0A2A2EJ05_9BIFI</name>
<comment type="subcellular location">
    <subcellularLocation>
        <location evidence="5 6">Cytoplasm</location>
    </subcellularLocation>
</comment>
<comment type="catalytic activity">
    <reaction evidence="5 6">
        <text>Exonucleolytic cleavage in either 5'- to 3'- or 3'- to 5'-direction to yield nucleoside 5'-phosphates.</text>
        <dbReference type="EC" id="3.1.11.6"/>
    </reaction>
</comment>
<reference evidence="10 11" key="1">
    <citation type="journal article" date="2017" name="ISME J.">
        <title>Unveiling bifidobacterial biogeography across the mammalian branch of the tree of life.</title>
        <authorList>
            <person name="Milani C."/>
            <person name="Mangifesta M."/>
            <person name="Mancabelli L."/>
            <person name="Lugli G.A."/>
            <person name="James K."/>
            <person name="Duranti S."/>
            <person name="Turroni F."/>
            <person name="Ferrario C."/>
            <person name="Ossiprandi M.C."/>
            <person name="van Sinderen D."/>
            <person name="Ventura M."/>
        </authorList>
    </citation>
    <scope>NUCLEOTIDE SEQUENCE [LARGE SCALE GENOMIC DNA]</scope>
    <source>
        <strain evidence="11">Ham19E</strain>
    </source>
</reference>
<evidence type="ECO:0000256" key="2">
    <source>
        <dbReference type="ARBA" id="ARBA00022722"/>
    </source>
</evidence>
<sequence>MYWNNEYGGGTQPADNAVGAPRPLDELPKYARDTTPEHPWPVHLLSRKWHDVIERWPTVWIEGQIVEINARRATSVYITLRDSFEDVSISVNGFGAFAQMARGFKQGDRVVVHGKADLWVKQTRLSLRGDDIRKVGVGDLKEQIDELRRKLKGEGLFDESNKVPLPEFPKNIGLVCAPQARAEGDVITNVMLRWPTVDFTVCHVHVQGPQCPPEVVDAIARLDADPNVDVIIVARGGGSFEDLIGFSDERVVRATAACVTPIVSAIGHEDDWTLIDLAADMRASTPTDAAKRVVPDVREQQRLIANAIGTMRMRIGAMVDNETRLVEGYANRPSLTRPQTMLDPYERQIDDAVRTMRIGLTRIVDDEQLRVEKLEATLRALSPQSTLDRGYAVLQTADGHVVDDASAVAVGDDITVTLRRGAIVAKATRIVEA</sequence>
<dbReference type="GO" id="GO:0003676">
    <property type="term" value="F:nucleic acid binding"/>
    <property type="evidence" value="ECO:0007669"/>
    <property type="project" value="InterPro"/>
</dbReference>
<dbReference type="HAMAP" id="MF_00378">
    <property type="entry name" value="Exonuc_7_L"/>
    <property type="match status" value="1"/>
</dbReference>
<dbReference type="InterPro" id="IPR020579">
    <property type="entry name" value="Exonuc_VII_lsu_C"/>
</dbReference>
<feature type="domain" description="Exonuclease VII large subunit C-terminal" evidence="8">
    <location>
        <begin position="156"/>
        <end position="375"/>
    </location>
</feature>
<keyword evidence="4 5" id="KW-0269">Exonuclease</keyword>
<protein>
    <recommendedName>
        <fullName evidence="5">Exodeoxyribonuclease 7 large subunit</fullName>
        <ecNumber evidence="5">3.1.11.6</ecNumber>
    </recommendedName>
    <alternativeName>
        <fullName evidence="5">Exodeoxyribonuclease VII large subunit</fullName>
        <shortName evidence="5">Exonuclease VII large subunit</shortName>
    </alternativeName>
</protein>
<accession>A0A2A2EJ05</accession>
<evidence type="ECO:0000313" key="10">
    <source>
        <dbReference type="EMBL" id="PAU68888.1"/>
    </source>
</evidence>
<keyword evidence="1 5" id="KW-0963">Cytoplasm</keyword>
<dbReference type="GO" id="GO:0008855">
    <property type="term" value="F:exodeoxyribonuclease VII activity"/>
    <property type="evidence" value="ECO:0007669"/>
    <property type="project" value="UniProtKB-UniRule"/>
</dbReference>
<evidence type="ECO:0000256" key="3">
    <source>
        <dbReference type="ARBA" id="ARBA00022801"/>
    </source>
</evidence>
<dbReference type="RefSeq" id="WP_095614168.1">
    <property type="nucleotide sequence ID" value="NZ_MVOH01000002.1"/>
</dbReference>
<dbReference type="OrthoDB" id="9802795at2"/>
<dbReference type="EC" id="3.1.11.6" evidence="5"/>
<evidence type="ECO:0000256" key="1">
    <source>
        <dbReference type="ARBA" id="ARBA00022490"/>
    </source>
</evidence>
<keyword evidence="11" id="KW-1185">Reference proteome</keyword>
<comment type="caution">
    <text evidence="10">The sequence shown here is derived from an EMBL/GenBank/DDBJ whole genome shotgun (WGS) entry which is preliminary data.</text>
</comment>
<dbReference type="CDD" id="cd04489">
    <property type="entry name" value="ExoVII_LU_OBF"/>
    <property type="match status" value="1"/>
</dbReference>
<proteinExistence type="inferred from homology"/>
<evidence type="ECO:0000259" key="8">
    <source>
        <dbReference type="Pfam" id="PF02601"/>
    </source>
</evidence>
<dbReference type="GO" id="GO:0009318">
    <property type="term" value="C:exodeoxyribonuclease VII complex"/>
    <property type="evidence" value="ECO:0007669"/>
    <property type="project" value="UniProtKB-UniRule"/>
</dbReference>
<comment type="similarity">
    <text evidence="5 6">Belongs to the XseA family.</text>
</comment>
<dbReference type="Pfam" id="PF13742">
    <property type="entry name" value="tRNA_anti_2"/>
    <property type="match status" value="1"/>
</dbReference>
<dbReference type="InterPro" id="IPR025824">
    <property type="entry name" value="OB-fold_nuc-bd_dom"/>
</dbReference>
<evidence type="ECO:0000256" key="6">
    <source>
        <dbReference type="RuleBase" id="RU004355"/>
    </source>
</evidence>
<dbReference type="AlphaFoldDB" id="A0A2A2EJ05"/>
<keyword evidence="2 5" id="KW-0540">Nuclease</keyword>
<dbReference type="PANTHER" id="PTHR30008:SF0">
    <property type="entry name" value="EXODEOXYRIBONUCLEASE 7 LARGE SUBUNIT"/>
    <property type="match status" value="1"/>
</dbReference>
<dbReference type="Proteomes" id="UP000218399">
    <property type="component" value="Unassembled WGS sequence"/>
</dbReference>
<comment type="subunit">
    <text evidence="5">Heterooligomer composed of large and small subunits.</text>
</comment>
<dbReference type="EMBL" id="MVOH01000002">
    <property type="protein sequence ID" value="PAU68888.1"/>
    <property type="molecule type" value="Genomic_DNA"/>
</dbReference>
<dbReference type="InterPro" id="IPR003753">
    <property type="entry name" value="Exonuc_VII_L"/>
</dbReference>
<feature type="domain" description="OB-fold nucleic acid binding" evidence="9">
    <location>
        <begin position="42"/>
        <end position="133"/>
    </location>
</feature>
<dbReference type="PANTHER" id="PTHR30008">
    <property type="entry name" value="EXODEOXYRIBONUCLEASE 7 LARGE SUBUNIT"/>
    <property type="match status" value="1"/>
</dbReference>
<gene>
    <name evidence="5" type="primary">xseA</name>
    <name evidence="10" type="ORF">B1526_0080</name>
</gene>
<organism evidence="10 11">
    <name type="scientific">Bifidobacterium criceti</name>
    <dbReference type="NCBI Taxonomy" id="1960969"/>
    <lineage>
        <taxon>Bacteria</taxon>
        <taxon>Bacillati</taxon>
        <taxon>Actinomycetota</taxon>
        <taxon>Actinomycetes</taxon>
        <taxon>Bifidobacteriales</taxon>
        <taxon>Bifidobacteriaceae</taxon>
        <taxon>Bifidobacterium</taxon>
    </lineage>
</organism>
<evidence type="ECO:0000259" key="9">
    <source>
        <dbReference type="Pfam" id="PF13742"/>
    </source>
</evidence>
<keyword evidence="3 5" id="KW-0378">Hydrolase</keyword>
<evidence type="ECO:0000313" key="11">
    <source>
        <dbReference type="Proteomes" id="UP000218399"/>
    </source>
</evidence>
<dbReference type="GO" id="GO:0006308">
    <property type="term" value="P:DNA catabolic process"/>
    <property type="evidence" value="ECO:0007669"/>
    <property type="project" value="UniProtKB-UniRule"/>
</dbReference>
<feature type="region of interest" description="Disordered" evidence="7">
    <location>
        <begin position="1"/>
        <end position="21"/>
    </location>
</feature>
<evidence type="ECO:0000256" key="7">
    <source>
        <dbReference type="SAM" id="MobiDB-lite"/>
    </source>
</evidence>
<dbReference type="Pfam" id="PF02601">
    <property type="entry name" value="Exonuc_VII_L"/>
    <property type="match status" value="1"/>
</dbReference>
<evidence type="ECO:0000256" key="4">
    <source>
        <dbReference type="ARBA" id="ARBA00022839"/>
    </source>
</evidence>
<comment type="function">
    <text evidence="5">Bidirectionally degrades single-stranded DNA into large acid-insoluble oligonucleotides, which are then degraded further into small acid-soluble oligonucleotides.</text>
</comment>
<dbReference type="GO" id="GO:0005737">
    <property type="term" value="C:cytoplasm"/>
    <property type="evidence" value="ECO:0007669"/>
    <property type="project" value="UniProtKB-SubCell"/>
</dbReference>